<protein>
    <recommendedName>
        <fullName evidence="3">Right handed beta helix domain-containing protein</fullName>
    </recommendedName>
</protein>
<organism evidence="1 2">
    <name type="scientific">Blattamonas nauphoetae</name>
    <dbReference type="NCBI Taxonomy" id="2049346"/>
    <lineage>
        <taxon>Eukaryota</taxon>
        <taxon>Metamonada</taxon>
        <taxon>Preaxostyla</taxon>
        <taxon>Oxymonadida</taxon>
        <taxon>Blattamonas</taxon>
    </lineage>
</organism>
<dbReference type="Proteomes" id="UP001281761">
    <property type="component" value="Unassembled WGS sequence"/>
</dbReference>
<dbReference type="InterPro" id="IPR006626">
    <property type="entry name" value="PbH1"/>
</dbReference>
<accession>A0ABQ9YE04</accession>
<evidence type="ECO:0008006" key="3">
    <source>
        <dbReference type="Google" id="ProtNLM"/>
    </source>
</evidence>
<keyword evidence="2" id="KW-1185">Reference proteome</keyword>
<comment type="caution">
    <text evidence="1">The sequence shown here is derived from an EMBL/GenBank/DDBJ whole genome shotgun (WGS) entry which is preliminary data.</text>
</comment>
<dbReference type="InterPro" id="IPR011050">
    <property type="entry name" value="Pectin_lyase_fold/virulence"/>
</dbReference>
<evidence type="ECO:0000313" key="2">
    <source>
        <dbReference type="Proteomes" id="UP001281761"/>
    </source>
</evidence>
<gene>
    <name evidence="1" type="ORF">BLNAU_3067</name>
</gene>
<name>A0ABQ9YE04_9EUKA</name>
<sequence length="805" mass="83850">MQLFNTSVVLSRIRMNLDEDSSSFHAASLALSSFSLRKCHVTAAPTLSPILILSDSDTLHSLSNSVVIVETSLFSRNCVVPSFVQLSPKFSSTSITVSSSDIRSSFLSSRNGLAFDFNVNPTTPSPTTITSQIVCFSLSNITSHPLPTPSPFALSQSLVSSSLVLCSNHLSGSVTRDFNFGGSLLAQNTSFTSCTADPPPIPTVHDPSKNHFVGQKYASVQSLPSVSTGSVGFVKCTFNNFKSTTTTGGVSIGIHASSINCPFVISECTFVNFSSSGDPYSRGAVTIACPSGSSPSILVQKSKFENCSVSGELANAGALRCDNCPSPTISSCNVTSCSAGQYAGGIHLDTIHTLASVSNCRFSDCSAGSWGGGLRVFHDSSYEVSNTLFQTCHADQYGGGVDSSSGISSASFVLCSFETCTAVKGGGAILQDFNTSANIQQAFTFNVNNCTFDTCSCGIEGGGIHLNDATGSSVVKSTFTKVVFKKCEAGKDGAGLFVRGFHSVKMENCVVEECSTTNVGAFRVFTTVSTTIQSTLFTNCSAGPDYGGSAFGLTNSPDLTITNTNFTKMRSEGLGGAIRLLNVESIKLEDCRFEDCVAEKEGGAGGIFFEELVPTRTVTLTRVTILDCHSTSSHTGGIYFSLAGQVVISACVVQSSSCAVYGGGLRVQNSYSLSLSDSDFSSNEAGSNGGSVDTHQITSIEVKNCSFSDSSAVMSGGALVLSRPITATVSNCTFSTCLSRSGGAVDLNRPSTSVTLSRIVMKKCGADYAGGGLLFSVSSPNIFATPADAVTVTNLLLDDGFCIVS</sequence>
<dbReference type="EMBL" id="JARBJD010000013">
    <property type="protein sequence ID" value="KAK2962011.1"/>
    <property type="molecule type" value="Genomic_DNA"/>
</dbReference>
<dbReference type="SUPFAM" id="SSF51126">
    <property type="entry name" value="Pectin lyase-like"/>
    <property type="match status" value="3"/>
</dbReference>
<proteinExistence type="predicted"/>
<reference evidence="1 2" key="1">
    <citation type="journal article" date="2022" name="bioRxiv">
        <title>Genomics of Preaxostyla Flagellates Illuminates Evolutionary Transitions and the Path Towards Mitochondrial Loss.</title>
        <authorList>
            <person name="Novak L.V.F."/>
            <person name="Treitli S.C."/>
            <person name="Pyrih J."/>
            <person name="Halakuc P."/>
            <person name="Pipaliya S.V."/>
            <person name="Vacek V."/>
            <person name="Brzon O."/>
            <person name="Soukal P."/>
            <person name="Eme L."/>
            <person name="Dacks J.B."/>
            <person name="Karnkowska A."/>
            <person name="Elias M."/>
            <person name="Hampl V."/>
        </authorList>
    </citation>
    <scope>NUCLEOTIDE SEQUENCE [LARGE SCALE GENOMIC DNA]</scope>
    <source>
        <strain evidence="1">NAU3</strain>
        <tissue evidence="1">Gut</tissue>
    </source>
</reference>
<evidence type="ECO:0000313" key="1">
    <source>
        <dbReference type="EMBL" id="KAK2962011.1"/>
    </source>
</evidence>
<dbReference type="SMART" id="SM00710">
    <property type="entry name" value="PbH1"/>
    <property type="match status" value="8"/>
</dbReference>